<evidence type="ECO:0000313" key="7">
    <source>
        <dbReference type="Proteomes" id="UP000323521"/>
    </source>
</evidence>
<dbReference type="InterPro" id="IPR000847">
    <property type="entry name" value="LysR_HTH_N"/>
</dbReference>
<dbReference type="InterPro" id="IPR005119">
    <property type="entry name" value="LysR_subst-bd"/>
</dbReference>
<dbReference type="RefSeq" id="WP_148134605.1">
    <property type="nucleotide sequence ID" value="NZ_CP017634.1"/>
</dbReference>
<dbReference type="Gene3D" id="1.10.10.10">
    <property type="entry name" value="Winged helix-like DNA-binding domain superfamily/Winged helix DNA-binding domain"/>
    <property type="match status" value="1"/>
</dbReference>
<name>A0A3G1KSE9_FORW1</name>
<dbReference type="PANTHER" id="PTHR30126">
    <property type="entry name" value="HTH-TYPE TRANSCRIPTIONAL REGULATOR"/>
    <property type="match status" value="1"/>
</dbReference>
<dbReference type="OrthoDB" id="9785745at2"/>
<dbReference type="KEGG" id="fwa:DCMF_11725"/>
<sequence length="297" mass="34529">MINFRLLTFVDLCKTKNYTKTAANLGITQPAVSQHIQYLEDFYEAKLFSYRGRTLSITKQGRLLEEFTTKMLADNNTLKELIKSSLHKPTQIKLGTSSTIGEFLMPKVIANYLENEEDKKLIMVVDNTKNLLEKLKYGDIDFAIIDGFFRKADYQCTLLFREQLVGICAKNHRFAHVPVSFDDLISERLILREEGSEGRKNLELLLHEKNISIDNFQSVMQIGHVNTTKNLVQKGLGIAFLYRHAVKKDIEDNQLCELHITDFDVKREINFVWLKNSFFTEDCLIFLDYCRRFIHTP</sequence>
<evidence type="ECO:0000256" key="4">
    <source>
        <dbReference type="ARBA" id="ARBA00023163"/>
    </source>
</evidence>
<dbReference type="Pfam" id="PF03466">
    <property type="entry name" value="LysR_substrate"/>
    <property type="match status" value="1"/>
</dbReference>
<dbReference type="PROSITE" id="PS50931">
    <property type="entry name" value="HTH_LYSR"/>
    <property type="match status" value="1"/>
</dbReference>
<protein>
    <recommendedName>
        <fullName evidence="5">HTH lysR-type domain-containing protein</fullName>
    </recommendedName>
</protein>
<gene>
    <name evidence="6" type="ORF">DCMF_11725</name>
</gene>
<dbReference type="Gene3D" id="3.40.190.10">
    <property type="entry name" value="Periplasmic binding protein-like II"/>
    <property type="match status" value="2"/>
</dbReference>
<keyword evidence="3" id="KW-0238">DNA-binding</keyword>
<keyword evidence="7" id="KW-1185">Reference proteome</keyword>
<organism evidence="6 7">
    <name type="scientific">Formimonas warabiya</name>
    <dbReference type="NCBI Taxonomy" id="1761012"/>
    <lineage>
        <taxon>Bacteria</taxon>
        <taxon>Bacillati</taxon>
        <taxon>Bacillota</taxon>
        <taxon>Clostridia</taxon>
        <taxon>Eubacteriales</taxon>
        <taxon>Peptococcaceae</taxon>
        <taxon>Candidatus Formimonas</taxon>
    </lineage>
</organism>
<proteinExistence type="inferred from homology"/>
<evidence type="ECO:0000259" key="5">
    <source>
        <dbReference type="PROSITE" id="PS50931"/>
    </source>
</evidence>
<dbReference type="InterPro" id="IPR036388">
    <property type="entry name" value="WH-like_DNA-bd_sf"/>
</dbReference>
<dbReference type="Pfam" id="PF00126">
    <property type="entry name" value="HTH_1"/>
    <property type="match status" value="1"/>
</dbReference>
<dbReference type="SUPFAM" id="SSF46785">
    <property type="entry name" value="Winged helix' DNA-binding domain"/>
    <property type="match status" value="1"/>
</dbReference>
<keyword evidence="2" id="KW-0805">Transcription regulation</keyword>
<evidence type="ECO:0000256" key="3">
    <source>
        <dbReference type="ARBA" id="ARBA00023125"/>
    </source>
</evidence>
<dbReference type="EMBL" id="CP017634">
    <property type="protein sequence ID" value="ATW25347.1"/>
    <property type="molecule type" value="Genomic_DNA"/>
</dbReference>
<dbReference type="SUPFAM" id="SSF53850">
    <property type="entry name" value="Periplasmic binding protein-like II"/>
    <property type="match status" value="1"/>
</dbReference>
<dbReference type="GO" id="GO:0000976">
    <property type="term" value="F:transcription cis-regulatory region binding"/>
    <property type="evidence" value="ECO:0007669"/>
    <property type="project" value="TreeGrafter"/>
</dbReference>
<dbReference type="PANTHER" id="PTHR30126:SF39">
    <property type="entry name" value="HTH-TYPE TRANSCRIPTIONAL REGULATOR CYSL"/>
    <property type="match status" value="1"/>
</dbReference>
<keyword evidence="4" id="KW-0804">Transcription</keyword>
<reference evidence="6 7" key="1">
    <citation type="submission" date="2016-10" db="EMBL/GenBank/DDBJ databases">
        <title>Complete Genome Sequence of Peptococcaceae strain DCMF.</title>
        <authorList>
            <person name="Edwards R.J."/>
            <person name="Holland S.I."/>
            <person name="Deshpande N.P."/>
            <person name="Wong Y.K."/>
            <person name="Ertan H."/>
            <person name="Manefield M."/>
            <person name="Russell T.L."/>
            <person name="Lee M.J."/>
        </authorList>
    </citation>
    <scope>NUCLEOTIDE SEQUENCE [LARGE SCALE GENOMIC DNA]</scope>
    <source>
        <strain evidence="6 7">DCMF</strain>
    </source>
</reference>
<comment type="similarity">
    <text evidence="1">Belongs to the LysR transcriptional regulatory family.</text>
</comment>
<evidence type="ECO:0000313" key="6">
    <source>
        <dbReference type="EMBL" id="ATW25347.1"/>
    </source>
</evidence>
<dbReference type="InterPro" id="IPR036390">
    <property type="entry name" value="WH_DNA-bd_sf"/>
</dbReference>
<accession>A0A3G1KSE9</accession>
<dbReference type="PRINTS" id="PR00039">
    <property type="entry name" value="HTHLYSR"/>
</dbReference>
<evidence type="ECO:0000256" key="2">
    <source>
        <dbReference type="ARBA" id="ARBA00023015"/>
    </source>
</evidence>
<feature type="domain" description="HTH lysR-type" evidence="5">
    <location>
        <begin position="1"/>
        <end position="58"/>
    </location>
</feature>
<dbReference type="Proteomes" id="UP000323521">
    <property type="component" value="Chromosome"/>
</dbReference>
<evidence type="ECO:0000256" key="1">
    <source>
        <dbReference type="ARBA" id="ARBA00009437"/>
    </source>
</evidence>
<dbReference type="GO" id="GO:0003700">
    <property type="term" value="F:DNA-binding transcription factor activity"/>
    <property type="evidence" value="ECO:0007669"/>
    <property type="project" value="InterPro"/>
</dbReference>
<dbReference type="AlphaFoldDB" id="A0A3G1KSE9"/>